<reference evidence="3" key="1">
    <citation type="submission" date="2017-02" db="UniProtKB">
        <authorList>
            <consortium name="WormBaseParasite"/>
        </authorList>
    </citation>
    <scope>IDENTIFICATION</scope>
</reference>
<organism evidence="3">
    <name type="scientific">Nippostrongylus brasiliensis</name>
    <name type="common">Rat hookworm</name>
    <dbReference type="NCBI Taxonomy" id="27835"/>
    <lineage>
        <taxon>Eukaryota</taxon>
        <taxon>Metazoa</taxon>
        <taxon>Ecdysozoa</taxon>
        <taxon>Nematoda</taxon>
        <taxon>Chromadorea</taxon>
        <taxon>Rhabditida</taxon>
        <taxon>Rhabditina</taxon>
        <taxon>Rhabditomorpha</taxon>
        <taxon>Strongyloidea</taxon>
        <taxon>Heligmosomidae</taxon>
        <taxon>Nippostrongylus</taxon>
    </lineage>
</organism>
<dbReference type="Proteomes" id="UP000271162">
    <property type="component" value="Unassembled WGS sequence"/>
</dbReference>
<reference evidence="1 2" key="2">
    <citation type="submission" date="2018-11" db="EMBL/GenBank/DDBJ databases">
        <authorList>
            <consortium name="Pathogen Informatics"/>
        </authorList>
    </citation>
    <scope>NUCLEOTIDE SEQUENCE [LARGE SCALE GENOMIC DNA]</scope>
</reference>
<evidence type="ECO:0000313" key="1">
    <source>
        <dbReference type="EMBL" id="VDL84538.1"/>
    </source>
</evidence>
<protein>
    <submittedName>
        <fullName evidence="1 3">Uncharacterized protein</fullName>
    </submittedName>
</protein>
<sequence length="38" mass="4248">MGEKVSLRLGGALIIIRHFRPRYAVQVGETHSQSANRV</sequence>
<proteinExistence type="predicted"/>
<dbReference type="EMBL" id="UYSL01025537">
    <property type="protein sequence ID" value="VDL84538.1"/>
    <property type="molecule type" value="Genomic_DNA"/>
</dbReference>
<dbReference type="WBParaSite" id="NBR_0002079901-mRNA-1">
    <property type="protein sequence ID" value="NBR_0002079901-mRNA-1"/>
    <property type="gene ID" value="NBR_0002079901"/>
</dbReference>
<dbReference type="AlphaFoldDB" id="A0A0N4YU77"/>
<keyword evidence="2" id="KW-1185">Reference proteome</keyword>
<accession>A0A0N4YU77</accession>
<evidence type="ECO:0000313" key="3">
    <source>
        <dbReference type="WBParaSite" id="NBR_0002079901-mRNA-1"/>
    </source>
</evidence>
<evidence type="ECO:0000313" key="2">
    <source>
        <dbReference type="Proteomes" id="UP000271162"/>
    </source>
</evidence>
<gene>
    <name evidence="1" type="ORF">NBR_LOCUS20800</name>
</gene>
<name>A0A0N4YU77_NIPBR</name>